<dbReference type="PANTHER" id="PTHR14380">
    <property type="entry name" value="PLACENTA-SPECIFIC PROTEIN 1"/>
    <property type="match status" value="1"/>
</dbReference>
<dbReference type="Proteomes" id="UP001214576">
    <property type="component" value="Unassembled WGS sequence"/>
</dbReference>
<organism evidence="10 11">
    <name type="scientific">Ovis ammon polii</name>
    <dbReference type="NCBI Taxonomy" id="230172"/>
    <lineage>
        <taxon>Eukaryota</taxon>
        <taxon>Metazoa</taxon>
        <taxon>Chordata</taxon>
        <taxon>Craniata</taxon>
        <taxon>Vertebrata</taxon>
        <taxon>Euteleostomi</taxon>
        <taxon>Mammalia</taxon>
        <taxon>Eutheria</taxon>
        <taxon>Laurasiatheria</taxon>
        <taxon>Artiodactyla</taxon>
        <taxon>Ruminantia</taxon>
        <taxon>Pecora</taxon>
        <taxon>Bovidae</taxon>
        <taxon>Caprinae</taxon>
        <taxon>Ovis</taxon>
    </lineage>
</organism>
<keyword evidence="5 9" id="KW-0812">Transmembrane</keyword>
<keyword evidence="11" id="KW-1185">Reference proteome</keyword>
<evidence type="ECO:0000256" key="1">
    <source>
        <dbReference type="ARBA" id="ARBA00004141"/>
    </source>
</evidence>
<feature type="transmembrane region" description="Helical" evidence="9">
    <location>
        <begin position="431"/>
        <end position="449"/>
    </location>
</feature>
<reference evidence="10" key="1">
    <citation type="submission" date="2022-03" db="EMBL/GenBank/DDBJ databases">
        <title>Genomic analyses of argali, domestic sheep and their hybrids provide insights into chromosomal evolution, heterosis and genetic basis of agronomic traits.</title>
        <authorList>
            <person name="Li M."/>
        </authorList>
    </citation>
    <scope>NUCLEOTIDE SEQUENCE</scope>
    <source>
        <strain evidence="10">CAU-MHL-2022a</strain>
        <tissue evidence="10">Skin</tissue>
    </source>
</reference>
<dbReference type="GO" id="GO:0005576">
    <property type="term" value="C:extracellular region"/>
    <property type="evidence" value="ECO:0007669"/>
    <property type="project" value="UniProtKB-SubCell"/>
</dbReference>
<sequence>MGSVSSRLLTVLGRAGGNQAAGVTLEANEGRVFIPQERAAMKVRCSYFWFYAKIKPTLFHNLYMNPDEAFLGDDCPVTHVSPDAHYEFFYYSNKCGIVTKTFQETLLLQTKIKYISSNSGDMAEMPVSCVVTKQACMYPSSNETESGDDETSSEDTEVAYVLQSHESKPFHVTVSVSPCAYRNQYIFADELYLGSGCPMTPIQTYMYDFIYPVYECGIRIRRKYWGHGLITTVAYEIDVVFASHVRELELREAVSEEVLLFQTELYFNPRNIRYGPQKIPLECSASRVSRNKADVKIESQLSDNAAAAGGLFVLVRLRSISMLKRLRDVQLQSLHGDLEGFLTAAFLCELRSASEIELAEVSLQESVLLEKPAPTVPRQTWLTVLKRELEFLGVTQILIGLIYLYFGIIVSSKINDSEFTEYFFSSFKAGYPFWGALFFAISGILSIMSERKPSAYLIRGCLGANAVSSVAAGTGVGVLISNLKQSSTYVYRCKEVYENDYCSLACFSTEAVAIILLLTILGFGSAVSLIAYGIGEIIEGSQIPEDRLYEEVNIYSPIYRCVHSAIKSSHSGDSISYTVDKRFDVTNRATGKCFRKPIPVVTEEPHLERTRIL</sequence>
<dbReference type="InterPro" id="IPR033222">
    <property type="entry name" value="PLAC1_fam"/>
</dbReference>
<dbReference type="InterPro" id="IPR007237">
    <property type="entry name" value="CD20-like"/>
</dbReference>
<evidence type="ECO:0000256" key="9">
    <source>
        <dbReference type="SAM" id="Phobius"/>
    </source>
</evidence>
<evidence type="ECO:0000256" key="8">
    <source>
        <dbReference type="ARBA" id="ARBA00023136"/>
    </source>
</evidence>
<gene>
    <name evidence="10" type="ORF">MG293_012055</name>
</gene>
<evidence type="ECO:0000256" key="3">
    <source>
        <dbReference type="ARBA" id="ARBA00010071"/>
    </source>
</evidence>
<keyword evidence="4" id="KW-0964">Secreted</keyword>
<evidence type="ECO:0000313" key="11">
    <source>
        <dbReference type="Proteomes" id="UP001214576"/>
    </source>
</evidence>
<evidence type="ECO:0000256" key="2">
    <source>
        <dbReference type="ARBA" id="ARBA00004613"/>
    </source>
</evidence>
<proteinExistence type="inferred from homology"/>
<keyword evidence="6" id="KW-0732">Signal</keyword>
<evidence type="ECO:0000256" key="5">
    <source>
        <dbReference type="ARBA" id="ARBA00022692"/>
    </source>
</evidence>
<dbReference type="EMBL" id="JAKZEL010000014">
    <property type="protein sequence ID" value="KAI4537192.1"/>
    <property type="molecule type" value="Genomic_DNA"/>
</dbReference>
<keyword evidence="7 9" id="KW-1133">Transmembrane helix</keyword>
<dbReference type="Gene3D" id="2.60.40.3210">
    <property type="entry name" value="Zona pellucida, ZP-N domain"/>
    <property type="match status" value="1"/>
</dbReference>
<name>A0AAD4Y7E7_OVIAM</name>
<evidence type="ECO:0000256" key="7">
    <source>
        <dbReference type="ARBA" id="ARBA00022989"/>
    </source>
</evidence>
<feature type="transmembrane region" description="Helical" evidence="9">
    <location>
        <begin position="511"/>
        <end position="534"/>
    </location>
</feature>
<evidence type="ECO:0000313" key="10">
    <source>
        <dbReference type="EMBL" id="KAI4537192.1"/>
    </source>
</evidence>
<dbReference type="AlphaFoldDB" id="A0AAD4Y7E7"/>
<feature type="transmembrane region" description="Helical" evidence="9">
    <location>
        <begin position="391"/>
        <end position="411"/>
    </location>
</feature>
<dbReference type="GO" id="GO:0016020">
    <property type="term" value="C:membrane"/>
    <property type="evidence" value="ECO:0007669"/>
    <property type="project" value="UniProtKB-SubCell"/>
</dbReference>
<comment type="caution">
    <text evidence="10">The sequence shown here is derived from an EMBL/GenBank/DDBJ whole genome shotgun (WGS) entry which is preliminary data.</text>
</comment>
<accession>A0AAD4Y7E7</accession>
<protein>
    <submittedName>
        <fullName evidence="10">Uncharacterized protein</fullName>
    </submittedName>
</protein>
<dbReference type="PANTHER" id="PTHR14380:SF3">
    <property type="entry name" value="OOCYTE-SECRETED PROTEIN 1"/>
    <property type="match status" value="1"/>
</dbReference>
<comment type="subcellular location">
    <subcellularLocation>
        <location evidence="1">Membrane</location>
        <topology evidence="1">Multi-pass membrane protein</topology>
    </subcellularLocation>
    <subcellularLocation>
        <location evidence="2">Secreted</location>
    </subcellularLocation>
</comment>
<evidence type="ECO:0000256" key="4">
    <source>
        <dbReference type="ARBA" id="ARBA00022525"/>
    </source>
</evidence>
<feature type="transmembrane region" description="Helical" evidence="9">
    <location>
        <begin position="456"/>
        <end position="480"/>
    </location>
</feature>
<dbReference type="Pfam" id="PF04103">
    <property type="entry name" value="CD20"/>
    <property type="match status" value="1"/>
</dbReference>
<keyword evidence="8 9" id="KW-0472">Membrane</keyword>
<comment type="similarity">
    <text evidence="3">Belongs to the PLAC1 family.</text>
</comment>
<evidence type="ECO:0000256" key="6">
    <source>
        <dbReference type="ARBA" id="ARBA00022729"/>
    </source>
</evidence>